<comment type="caution">
    <text evidence="1">The sequence shown here is derived from an EMBL/GenBank/DDBJ whole genome shotgun (WGS) entry which is preliminary data.</text>
</comment>
<keyword evidence="2" id="KW-1185">Reference proteome</keyword>
<gene>
    <name evidence="1" type="ORF">CCACVL1_04605</name>
</gene>
<accession>A0A1R3JRD2</accession>
<dbReference type="Gramene" id="OMO97301">
    <property type="protein sequence ID" value="OMO97301"/>
    <property type="gene ID" value="CCACVL1_04605"/>
</dbReference>
<sequence length="29" mass="2911">MARVRKAVCSTTAGLNGGGLIHTTPSQAL</sequence>
<name>A0A1R3JRD2_COCAP</name>
<protein>
    <submittedName>
        <fullName evidence="1">Uncharacterized protein</fullName>
    </submittedName>
</protein>
<evidence type="ECO:0000313" key="1">
    <source>
        <dbReference type="EMBL" id="OMO97301.1"/>
    </source>
</evidence>
<reference evidence="1 2" key="1">
    <citation type="submission" date="2013-09" db="EMBL/GenBank/DDBJ databases">
        <title>Corchorus capsularis genome sequencing.</title>
        <authorList>
            <person name="Alam M."/>
            <person name="Haque M.S."/>
            <person name="Islam M.S."/>
            <person name="Emdad E.M."/>
            <person name="Islam M.M."/>
            <person name="Ahmed B."/>
            <person name="Halim A."/>
            <person name="Hossen Q.M.M."/>
            <person name="Hossain M.Z."/>
            <person name="Ahmed R."/>
            <person name="Khan M.M."/>
            <person name="Islam R."/>
            <person name="Rashid M.M."/>
            <person name="Khan S.A."/>
            <person name="Rahman M.S."/>
            <person name="Alam M."/>
        </authorList>
    </citation>
    <scope>NUCLEOTIDE SEQUENCE [LARGE SCALE GENOMIC DNA]</scope>
    <source>
        <strain evidence="2">cv. CVL-1</strain>
        <tissue evidence="1">Whole seedling</tissue>
    </source>
</reference>
<dbReference type="EMBL" id="AWWV01007230">
    <property type="protein sequence ID" value="OMO97301.1"/>
    <property type="molecule type" value="Genomic_DNA"/>
</dbReference>
<dbReference type="AlphaFoldDB" id="A0A1R3JRD2"/>
<evidence type="ECO:0000313" key="2">
    <source>
        <dbReference type="Proteomes" id="UP000188268"/>
    </source>
</evidence>
<organism evidence="1 2">
    <name type="scientific">Corchorus capsularis</name>
    <name type="common">Jute</name>
    <dbReference type="NCBI Taxonomy" id="210143"/>
    <lineage>
        <taxon>Eukaryota</taxon>
        <taxon>Viridiplantae</taxon>
        <taxon>Streptophyta</taxon>
        <taxon>Embryophyta</taxon>
        <taxon>Tracheophyta</taxon>
        <taxon>Spermatophyta</taxon>
        <taxon>Magnoliopsida</taxon>
        <taxon>eudicotyledons</taxon>
        <taxon>Gunneridae</taxon>
        <taxon>Pentapetalae</taxon>
        <taxon>rosids</taxon>
        <taxon>malvids</taxon>
        <taxon>Malvales</taxon>
        <taxon>Malvaceae</taxon>
        <taxon>Grewioideae</taxon>
        <taxon>Apeibeae</taxon>
        <taxon>Corchorus</taxon>
    </lineage>
</organism>
<proteinExistence type="predicted"/>
<dbReference type="Proteomes" id="UP000188268">
    <property type="component" value="Unassembled WGS sequence"/>
</dbReference>